<dbReference type="Pfam" id="PF00128">
    <property type="entry name" value="Alpha-amylase"/>
    <property type="match status" value="1"/>
</dbReference>
<dbReference type="GO" id="GO:0009313">
    <property type="term" value="P:oligosaccharide catabolic process"/>
    <property type="evidence" value="ECO:0007669"/>
    <property type="project" value="TreeGrafter"/>
</dbReference>
<protein>
    <submittedName>
        <fullName evidence="2">Alpha-amylase</fullName>
    </submittedName>
</protein>
<dbReference type="Gene3D" id="3.20.20.80">
    <property type="entry name" value="Glycosidases"/>
    <property type="match status" value="1"/>
</dbReference>
<dbReference type="GO" id="GO:0004556">
    <property type="term" value="F:alpha-amylase activity"/>
    <property type="evidence" value="ECO:0007669"/>
    <property type="project" value="TreeGrafter"/>
</dbReference>
<name>A0A060BMB6_9BACT</name>
<proteinExistence type="predicted"/>
<accession>A0A060BMB6</accession>
<feature type="domain" description="Glycosyl hydrolase family 13 catalytic" evidence="1">
    <location>
        <begin position="2"/>
        <end position="101"/>
    </location>
</feature>
<dbReference type="EMBL" id="KF116487">
    <property type="protein sequence ID" value="AIA83732.1"/>
    <property type="molecule type" value="Genomic_DNA"/>
</dbReference>
<dbReference type="PANTHER" id="PTHR10357">
    <property type="entry name" value="ALPHA-AMYLASE FAMILY MEMBER"/>
    <property type="match status" value="1"/>
</dbReference>
<reference evidence="2" key="1">
    <citation type="journal article" date="2013" name="Environ. Microbiol.">
        <title>Seasonally variable intestinal metagenomes of the red palm weevil (Rhynchophorus ferrugineus).</title>
        <authorList>
            <person name="Jia S."/>
            <person name="Zhang X."/>
            <person name="Zhang G."/>
            <person name="Yin A."/>
            <person name="Zhang S."/>
            <person name="Li F."/>
            <person name="Wang L."/>
            <person name="Zhao D."/>
            <person name="Yun Q."/>
            <person name="Tala"/>
            <person name="Wang J."/>
            <person name="Sun G."/>
            <person name="Baabdullah M."/>
            <person name="Yu X."/>
            <person name="Hu S."/>
            <person name="Al-Mssallem I.S."/>
            <person name="Yu J."/>
        </authorList>
    </citation>
    <scope>NUCLEOTIDE SEQUENCE</scope>
</reference>
<organism evidence="2">
    <name type="scientific">uncultured Thermosipho sp</name>
    <dbReference type="NCBI Taxonomy" id="481170"/>
    <lineage>
        <taxon>Bacteria</taxon>
        <taxon>Thermotogati</taxon>
        <taxon>Thermotogota</taxon>
        <taxon>Thermotogae</taxon>
        <taxon>Thermotogales</taxon>
        <taxon>Fervidobacteriaceae</taxon>
        <taxon>Thermosipho</taxon>
        <taxon>environmental samples</taxon>
    </lineage>
</organism>
<dbReference type="AlphaFoldDB" id="A0A060BMB6"/>
<dbReference type="SUPFAM" id="SSF51445">
    <property type="entry name" value="(Trans)glycosidases"/>
    <property type="match status" value="1"/>
</dbReference>
<evidence type="ECO:0000259" key="1">
    <source>
        <dbReference type="Pfam" id="PF00128"/>
    </source>
</evidence>
<dbReference type="InterPro" id="IPR017853">
    <property type="entry name" value="GH"/>
</dbReference>
<evidence type="ECO:0000313" key="2">
    <source>
        <dbReference type="EMBL" id="AIA83732.1"/>
    </source>
</evidence>
<dbReference type="PANTHER" id="PTHR10357:SF179">
    <property type="entry name" value="NEUTRAL AND BASIC AMINO ACID TRANSPORT PROTEIN RBAT"/>
    <property type="match status" value="1"/>
</dbReference>
<sequence>MTQKLSYIRSLGFTGIWLTPIFESPTYHKYNATDYFTVDSQFGTNDDLKTLVDTAHDDGIKVILDLALNHSSTENEWFQESVNAFAKEELGGFSRHRRGKGRGLTLFPEHLGSDLRR</sequence>
<dbReference type="InterPro" id="IPR006047">
    <property type="entry name" value="GH13_cat_dom"/>
</dbReference>